<feature type="compositionally biased region" description="Polar residues" evidence="1">
    <location>
        <begin position="718"/>
        <end position="732"/>
    </location>
</feature>
<feature type="compositionally biased region" description="Gly residues" evidence="1">
    <location>
        <begin position="65"/>
        <end position="89"/>
    </location>
</feature>
<dbReference type="PROSITE" id="PS50128">
    <property type="entry name" value="SURP"/>
    <property type="match status" value="1"/>
</dbReference>
<evidence type="ECO:0000259" key="2">
    <source>
        <dbReference type="PROSITE" id="PS50128"/>
    </source>
</evidence>
<feature type="region of interest" description="Disordered" evidence="1">
    <location>
        <begin position="794"/>
        <end position="870"/>
    </location>
</feature>
<dbReference type="InterPro" id="IPR008942">
    <property type="entry name" value="ENTH_VHS"/>
</dbReference>
<feature type="domain" description="SURP motif" evidence="2">
    <location>
        <begin position="386"/>
        <end position="431"/>
    </location>
</feature>
<feature type="compositionally biased region" description="Basic and acidic residues" evidence="1">
    <location>
        <begin position="169"/>
        <end position="179"/>
    </location>
</feature>
<feature type="region of interest" description="Disordered" evidence="1">
    <location>
        <begin position="198"/>
        <end position="219"/>
    </location>
</feature>
<dbReference type="Pfam" id="PF01805">
    <property type="entry name" value="Surp"/>
    <property type="match status" value="1"/>
</dbReference>
<feature type="region of interest" description="Disordered" evidence="1">
    <location>
        <begin position="711"/>
        <end position="735"/>
    </location>
</feature>
<dbReference type="SUPFAM" id="SSF109905">
    <property type="entry name" value="Surp module (SWAP domain)"/>
    <property type="match status" value="1"/>
</dbReference>
<dbReference type="Gene3D" id="1.10.10.790">
    <property type="entry name" value="Surp module"/>
    <property type="match status" value="1"/>
</dbReference>
<feature type="compositionally biased region" description="Basic and acidic residues" evidence="1">
    <location>
        <begin position="605"/>
        <end position="614"/>
    </location>
</feature>
<dbReference type="GO" id="GO:0006396">
    <property type="term" value="P:RNA processing"/>
    <property type="evidence" value="ECO:0007669"/>
    <property type="project" value="InterPro"/>
</dbReference>
<reference evidence="3 4" key="1">
    <citation type="journal article" date="2018" name="Nat. Ecol. Evol.">
        <title>Pezizomycetes genomes reveal the molecular basis of ectomycorrhizal truffle lifestyle.</title>
        <authorList>
            <person name="Murat C."/>
            <person name="Payen T."/>
            <person name="Noel B."/>
            <person name="Kuo A."/>
            <person name="Morin E."/>
            <person name="Chen J."/>
            <person name="Kohler A."/>
            <person name="Krizsan K."/>
            <person name="Balestrini R."/>
            <person name="Da Silva C."/>
            <person name="Montanini B."/>
            <person name="Hainaut M."/>
            <person name="Levati E."/>
            <person name="Barry K.W."/>
            <person name="Belfiori B."/>
            <person name="Cichocki N."/>
            <person name="Clum A."/>
            <person name="Dockter R.B."/>
            <person name="Fauchery L."/>
            <person name="Guy J."/>
            <person name="Iotti M."/>
            <person name="Le Tacon F."/>
            <person name="Lindquist E.A."/>
            <person name="Lipzen A."/>
            <person name="Malagnac F."/>
            <person name="Mello A."/>
            <person name="Molinier V."/>
            <person name="Miyauchi S."/>
            <person name="Poulain J."/>
            <person name="Riccioni C."/>
            <person name="Rubini A."/>
            <person name="Sitrit Y."/>
            <person name="Splivallo R."/>
            <person name="Traeger S."/>
            <person name="Wang M."/>
            <person name="Zifcakova L."/>
            <person name="Wipf D."/>
            <person name="Zambonelli A."/>
            <person name="Paolocci F."/>
            <person name="Nowrousian M."/>
            <person name="Ottonello S."/>
            <person name="Baldrian P."/>
            <person name="Spatafora J.W."/>
            <person name="Henrissat B."/>
            <person name="Nagy L.G."/>
            <person name="Aury J.M."/>
            <person name="Wincker P."/>
            <person name="Grigoriev I.V."/>
            <person name="Bonfante P."/>
            <person name="Martin F.M."/>
        </authorList>
    </citation>
    <scope>NUCLEOTIDE SEQUENCE [LARGE SCALE GENOMIC DNA]</scope>
    <source>
        <strain evidence="3 4">120613-1</strain>
    </source>
</reference>
<organism evidence="3 4">
    <name type="scientific">Choiromyces venosus 120613-1</name>
    <dbReference type="NCBI Taxonomy" id="1336337"/>
    <lineage>
        <taxon>Eukaryota</taxon>
        <taxon>Fungi</taxon>
        <taxon>Dikarya</taxon>
        <taxon>Ascomycota</taxon>
        <taxon>Pezizomycotina</taxon>
        <taxon>Pezizomycetes</taxon>
        <taxon>Pezizales</taxon>
        <taxon>Tuberaceae</taxon>
        <taxon>Choiromyces</taxon>
    </lineage>
</organism>
<dbReference type="OrthoDB" id="377209at2759"/>
<feature type="compositionally biased region" description="Acidic residues" evidence="1">
    <location>
        <begin position="487"/>
        <end position="505"/>
    </location>
</feature>
<keyword evidence="4" id="KW-1185">Reference proteome</keyword>
<evidence type="ECO:0000313" key="4">
    <source>
        <dbReference type="Proteomes" id="UP000276215"/>
    </source>
</evidence>
<evidence type="ECO:0000256" key="1">
    <source>
        <dbReference type="SAM" id="MobiDB-lite"/>
    </source>
</evidence>
<sequence>MADSHDPFPNVKEKLTARTKKSAFEKSRLEAEAKRLREEAETAAVYKDFVASFDQEPSGSSSGASGYGGARGSLGGSRGSTGGSRGGLRGVPPSGPGRRHFTSAPPRGGPTAISPSGPPNRKRNIDSAFEREEEVGVFGSAGLSDRDKRRLRESNTGLLAFENSAPPGRSKDQYSHGDDSGTPGLCIRIGNLRELFSDDSDTASKSHPKPTLHLASLPPTTTKPILTELLSATALKVDSIRIIPAPPPPGPSQPSPSVRKAASAIVTLSSETPSSDIDAAVSTLNGRYLGCGFWLGISRHLPSTVVGTVASGPPLVSVQTHPFGATPPALAARSLSRAPPVHRAGFAPPASFGPSNRGVSGGAGAGGGGSLQVHVEAPSDLKVLRLIHKTIESVLTHGPEFEALLMSSNTVKSDVRFSWLWDARSPEGVYYRWKLWEIISGTTRERKVAVDIFEPSSSLVTIWLPPRKTLKYEWAGTLRDVIEDEGFSSEELEDDRDDSDREEEMERPVGLMGSGDGRRGRGYLGVLERAKLIHLISRIPAQTSKVRRGDVGRVMAFAMEHAEGGMGEEVVAVLVGNDCQQVLKPLAFTKAAKREDASDYDNEGGSEKNNKENPDTSAAKVIGLWLISDILSNSSLGIRNAWRYRQLFDVALREKGVFNHLGKVWKGSGWGRMKAEKFRRGVVEGVLEWWEKWCIFPQSTQEEFLRAFTEPVDKEKTTSAPGPQPSTESTITSAPAAVPAAKSKWKAVEAKAEAFNVVSAVQPTEEEDVDGEPMEDDDVDGVPMVEDVDGEPMVEEDAEMEPETSSNQERLTAVGNDETASGSGEKLASGMAMQGFKIGSSTSGSIVKGGMGPRKRMRAEDMFADEDDSS</sequence>
<dbReference type="InterPro" id="IPR000061">
    <property type="entry name" value="Surp"/>
</dbReference>
<feature type="region of interest" description="Disordered" evidence="1">
    <location>
        <begin position="52"/>
        <end position="186"/>
    </location>
</feature>
<accession>A0A3N4JXM2</accession>
<feature type="region of interest" description="Disordered" evidence="1">
    <location>
        <begin position="487"/>
        <end position="514"/>
    </location>
</feature>
<dbReference type="Proteomes" id="UP000276215">
    <property type="component" value="Unassembled WGS sequence"/>
</dbReference>
<dbReference type="PANTHER" id="PTHR23140">
    <property type="entry name" value="RNA PROCESSING PROTEIN LD23810P"/>
    <property type="match status" value="1"/>
</dbReference>
<dbReference type="SMART" id="SM00648">
    <property type="entry name" value="SWAP"/>
    <property type="match status" value="1"/>
</dbReference>
<feature type="region of interest" description="Disordered" evidence="1">
    <location>
        <begin position="347"/>
        <end position="368"/>
    </location>
</feature>
<proteinExistence type="predicted"/>
<gene>
    <name evidence="3" type="ORF">L873DRAFT_1788010</name>
</gene>
<feature type="compositionally biased region" description="Gly residues" evidence="1">
    <location>
        <begin position="359"/>
        <end position="368"/>
    </location>
</feature>
<dbReference type="InterPro" id="IPR051485">
    <property type="entry name" value="SR-CTD_assoc_factor"/>
</dbReference>
<evidence type="ECO:0000313" key="3">
    <source>
        <dbReference type="EMBL" id="RPB01978.1"/>
    </source>
</evidence>
<dbReference type="GO" id="GO:0005634">
    <property type="term" value="C:nucleus"/>
    <property type="evidence" value="ECO:0007669"/>
    <property type="project" value="TreeGrafter"/>
</dbReference>
<dbReference type="STRING" id="1336337.A0A3N4JXM2"/>
<name>A0A3N4JXM2_9PEZI</name>
<dbReference type="InterPro" id="IPR035967">
    <property type="entry name" value="SWAP/Surp_sf"/>
</dbReference>
<dbReference type="GO" id="GO:0003723">
    <property type="term" value="F:RNA binding"/>
    <property type="evidence" value="ECO:0007669"/>
    <property type="project" value="InterPro"/>
</dbReference>
<dbReference type="EMBL" id="ML120370">
    <property type="protein sequence ID" value="RPB01978.1"/>
    <property type="molecule type" value="Genomic_DNA"/>
</dbReference>
<feature type="region of interest" description="Disordered" evidence="1">
    <location>
        <begin position="594"/>
        <end position="615"/>
    </location>
</feature>
<feature type="compositionally biased region" description="Acidic residues" evidence="1">
    <location>
        <begin position="764"/>
        <end position="782"/>
    </location>
</feature>
<protein>
    <recommendedName>
        <fullName evidence="2">SURP motif domain-containing protein</fullName>
    </recommendedName>
</protein>
<feature type="compositionally biased region" description="Basic and acidic residues" evidence="1">
    <location>
        <begin position="144"/>
        <end position="153"/>
    </location>
</feature>
<dbReference type="PANTHER" id="PTHR23140:SF0">
    <property type="entry name" value="U2 SNRNP-ASSOCIATED SURP MOTIF-CONTAINING PROTEIN"/>
    <property type="match status" value="1"/>
</dbReference>
<feature type="region of interest" description="Disordered" evidence="1">
    <location>
        <begin position="1"/>
        <end position="31"/>
    </location>
</feature>
<dbReference type="AlphaFoldDB" id="A0A3N4JXM2"/>
<dbReference type="Gene3D" id="1.25.40.90">
    <property type="match status" value="1"/>
</dbReference>
<feature type="region of interest" description="Disordered" evidence="1">
    <location>
        <begin position="763"/>
        <end position="782"/>
    </location>
</feature>